<comment type="similarity">
    <text evidence="2">Belongs to the TRAFAC class myosin-kinesin ATPase superfamily. Kinesin family.</text>
</comment>
<evidence type="ECO:0000256" key="2">
    <source>
        <dbReference type="PROSITE-ProRule" id="PRU00283"/>
    </source>
</evidence>
<dbReference type="Gene3D" id="3.40.850.10">
    <property type="entry name" value="Kinesin motor domain"/>
    <property type="match status" value="2"/>
</dbReference>
<dbReference type="SUPFAM" id="SSF52540">
    <property type="entry name" value="P-loop containing nucleoside triphosphate hydrolases"/>
    <property type="match status" value="1"/>
</dbReference>
<dbReference type="PANTHER" id="PTHR24115:SF9">
    <property type="entry name" value="KINESIN HEAVY CHAIN"/>
    <property type="match status" value="1"/>
</dbReference>
<evidence type="ECO:0000313" key="5">
    <source>
        <dbReference type="Proteomes" id="UP000006729"/>
    </source>
</evidence>
<dbReference type="PROSITE" id="PS50067">
    <property type="entry name" value="KINESIN_MOTOR_2"/>
    <property type="match status" value="2"/>
</dbReference>
<evidence type="ECO:0000259" key="3">
    <source>
        <dbReference type="PROSITE" id="PS50067"/>
    </source>
</evidence>
<comment type="caution">
    <text evidence="2">Lacks conserved residue(s) required for the propagation of feature annotation.</text>
</comment>
<accession>A0A2K1Y012</accession>
<dbReference type="InterPro" id="IPR036961">
    <property type="entry name" value="Kinesin_motor_dom_sf"/>
</dbReference>
<dbReference type="EMBL" id="CM009302">
    <property type="protein sequence ID" value="PNT06360.1"/>
    <property type="molecule type" value="Genomic_DNA"/>
</dbReference>
<dbReference type="GO" id="GO:0008017">
    <property type="term" value="F:microtubule binding"/>
    <property type="evidence" value="ECO:0000318"/>
    <property type="project" value="GO_Central"/>
</dbReference>
<dbReference type="AlphaFoldDB" id="A0A2K1Y012"/>
<protein>
    <recommendedName>
        <fullName evidence="3">Kinesin motor domain-containing protein</fullName>
    </recommendedName>
</protein>
<dbReference type="GO" id="GO:0005524">
    <property type="term" value="F:ATP binding"/>
    <property type="evidence" value="ECO:0007669"/>
    <property type="project" value="InterPro"/>
</dbReference>
<dbReference type="GO" id="GO:0005871">
    <property type="term" value="C:kinesin complex"/>
    <property type="evidence" value="ECO:0000318"/>
    <property type="project" value="GO_Central"/>
</dbReference>
<feature type="domain" description="Kinesin motor" evidence="3">
    <location>
        <begin position="101"/>
        <end position="134"/>
    </location>
</feature>
<evidence type="ECO:0000256" key="1">
    <source>
        <dbReference type="ARBA" id="ARBA00023175"/>
    </source>
</evidence>
<name>A0A2K1Y012_POPTR</name>
<dbReference type="Proteomes" id="UP000006729">
    <property type="component" value="Chromosome 13"/>
</dbReference>
<dbReference type="InterPro" id="IPR001752">
    <property type="entry name" value="Kinesin_motor_dom"/>
</dbReference>
<dbReference type="SMART" id="SM00129">
    <property type="entry name" value="KISc"/>
    <property type="match status" value="1"/>
</dbReference>
<dbReference type="InterPro" id="IPR027417">
    <property type="entry name" value="P-loop_NTPase"/>
</dbReference>
<dbReference type="GO" id="GO:0016887">
    <property type="term" value="F:ATP hydrolysis activity"/>
    <property type="evidence" value="ECO:0000318"/>
    <property type="project" value="GO_Central"/>
</dbReference>
<dbReference type="GO" id="GO:0030705">
    <property type="term" value="P:cytoskeleton-dependent intracellular transport"/>
    <property type="evidence" value="ECO:0000318"/>
    <property type="project" value="GO_Central"/>
</dbReference>
<dbReference type="GO" id="GO:0005737">
    <property type="term" value="C:cytoplasm"/>
    <property type="evidence" value="ECO:0000318"/>
    <property type="project" value="GO_Central"/>
</dbReference>
<dbReference type="GO" id="GO:0008574">
    <property type="term" value="F:plus-end-directed microtubule motor activity"/>
    <property type="evidence" value="ECO:0000318"/>
    <property type="project" value="GO_Central"/>
</dbReference>
<dbReference type="GO" id="GO:0005874">
    <property type="term" value="C:microtubule"/>
    <property type="evidence" value="ECO:0000318"/>
    <property type="project" value="GO_Central"/>
</dbReference>
<reference evidence="4 5" key="1">
    <citation type="journal article" date="2006" name="Science">
        <title>The genome of black cottonwood, Populus trichocarpa (Torr. &amp; Gray).</title>
        <authorList>
            <person name="Tuskan G.A."/>
            <person name="Difazio S."/>
            <person name="Jansson S."/>
            <person name="Bohlmann J."/>
            <person name="Grigoriev I."/>
            <person name="Hellsten U."/>
            <person name="Putnam N."/>
            <person name="Ralph S."/>
            <person name="Rombauts S."/>
            <person name="Salamov A."/>
            <person name="Schein J."/>
            <person name="Sterck L."/>
            <person name="Aerts A."/>
            <person name="Bhalerao R.R."/>
            <person name="Bhalerao R.P."/>
            <person name="Blaudez D."/>
            <person name="Boerjan W."/>
            <person name="Brun A."/>
            <person name="Brunner A."/>
            <person name="Busov V."/>
            <person name="Campbell M."/>
            <person name="Carlson J."/>
            <person name="Chalot M."/>
            <person name="Chapman J."/>
            <person name="Chen G.L."/>
            <person name="Cooper D."/>
            <person name="Coutinho P.M."/>
            <person name="Couturier J."/>
            <person name="Covert S."/>
            <person name="Cronk Q."/>
            <person name="Cunningham R."/>
            <person name="Davis J."/>
            <person name="Degroeve S."/>
            <person name="Dejardin A."/>
            <person name="Depamphilis C."/>
            <person name="Detter J."/>
            <person name="Dirks B."/>
            <person name="Dubchak I."/>
            <person name="Duplessis S."/>
            <person name="Ehlting J."/>
            <person name="Ellis B."/>
            <person name="Gendler K."/>
            <person name="Goodstein D."/>
            <person name="Gribskov M."/>
            <person name="Grimwood J."/>
            <person name="Groover A."/>
            <person name="Gunter L."/>
            <person name="Hamberger B."/>
            <person name="Heinze B."/>
            <person name="Helariutta Y."/>
            <person name="Henrissat B."/>
            <person name="Holligan D."/>
            <person name="Holt R."/>
            <person name="Huang W."/>
            <person name="Islam-Faridi N."/>
            <person name="Jones S."/>
            <person name="Jones-Rhoades M."/>
            <person name="Jorgensen R."/>
            <person name="Joshi C."/>
            <person name="Kangasjarvi J."/>
            <person name="Karlsson J."/>
            <person name="Kelleher C."/>
            <person name="Kirkpatrick R."/>
            <person name="Kirst M."/>
            <person name="Kohler A."/>
            <person name="Kalluri U."/>
            <person name="Larimer F."/>
            <person name="Leebens-Mack J."/>
            <person name="Leple J.C."/>
            <person name="Locascio P."/>
            <person name="Lou Y."/>
            <person name="Lucas S."/>
            <person name="Martin F."/>
            <person name="Montanini B."/>
            <person name="Napoli C."/>
            <person name="Nelson D.R."/>
            <person name="Nelson C."/>
            <person name="Nieminen K."/>
            <person name="Nilsson O."/>
            <person name="Pereda V."/>
            <person name="Peter G."/>
            <person name="Philippe R."/>
            <person name="Pilate G."/>
            <person name="Poliakov A."/>
            <person name="Razumovskaya J."/>
            <person name="Richardson P."/>
            <person name="Rinaldi C."/>
            <person name="Ritland K."/>
            <person name="Rouze P."/>
            <person name="Ryaboy D."/>
            <person name="Schmutz J."/>
            <person name="Schrader J."/>
            <person name="Segerman B."/>
            <person name="Shin H."/>
            <person name="Siddiqui A."/>
            <person name="Sterky F."/>
            <person name="Terry A."/>
            <person name="Tsai C.J."/>
            <person name="Uberbacher E."/>
            <person name="Unneberg P."/>
            <person name="Vahala J."/>
            <person name="Wall K."/>
            <person name="Wessler S."/>
            <person name="Yang G."/>
            <person name="Yin T."/>
            <person name="Douglas C."/>
            <person name="Marra M."/>
            <person name="Sandberg G."/>
            <person name="Van de Peer Y."/>
            <person name="Rokhsar D."/>
        </authorList>
    </citation>
    <scope>NUCLEOTIDE SEQUENCE [LARGE SCALE GENOMIC DNA]</scope>
    <source>
        <strain evidence="5">cv. Nisqually</strain>
    </source>
</reference>
<dbReference type="GO" id="GO:0007018">
    <property type="term" value="P:microtubule-based movement"/>
    <property type="evidence" value="ECO:0000318"/>
    <property type="project" value="GO_Central"/>
</dbReference>
<keyword evidence="1" id="KW-0505">Motor protein</keyword>
<dbReference type="Pfam" id="PF00225">
    <property type="entry name" value="Kinesin"/>
    <property type="match status" value="1"/>
</dbReference>
<proteinExistence type="inferred from homology"/>
<sequence>MWRIDCVVRTMRRDDEHKLTTISAFHIFNDNIQIKESKVQEILLSGVTELESTTDKRVKTGKVIPVDLAGSEKVEKTGAEGKVLEEAKTINKSIPALGNAGNSRTAFLCCFSPSPSNTSETMSTLRFGTRAKHIKASSIVGCREDKHAEKHGEITPTKDESCDRILNKFPFVVKGEAG</sequence>
<dbReference type="InParanoid" id="A0A2K1Y012"/>
<feature type="domain" description="Kinesin motor" evidence="3">
    <location>
        <begin position="1"/>
        <end position="99"/>
    </location>
</feature>
<keyword evidence="5" id="KW-1185">Reference proteome</keyword>
<dbReference type="ExpressionAtlas" id="A0A2K1Y012">
    <property type="expression patterns" value="baseline and differential"/>
</dbReference>
<gene>
    <name evidence="4" type="ORF">POPTR_013G026200</name>
</gene>
<dbReference type="PANTHER" id="PTHR24115">
    <property type="entry name" value="KINESIN-RELATED"/>
    <property type="match status" value="1"/>
</dbReference>
<dbReference type="InterPro" id="IPR027640">
    <property type="entry name" value="Kinesin-like_fam"/>
</dbReference>
<evidence type="ECO:0000313" key="4">
    <source>
        <dbReference type="EMBL" id="PNT06360.1"/>
    </source>
</evidence>
<organism evidence="4 5">
    <name type="scientific">Populus trichocarpa</name>
    <name type="common">Western balsam poplar</name>
    <name type="synonym">Populus balsamifera subsp. trichocarpa</name>
    <dbReference type="NCBI Taxonomy" id="3694"/>
    <lineage>
        <taxon>Eukaryota</taxon>
        <taxon>Viridiplantae</taxon>
        <taxon>Streptophyta</taxon>
        <taxon>Embryophyta</taxon>
        <taxon>Tracheophyta</taxon>
        <taxon>Spermatophyta</taxon>
        <taxon>Magnoliopsida</taxon>
        <taxon>eudicotyledons</taxon>
        <taxon>Gunneridae</taxon>
        <taxon>Pentapetalae</taxon>
        <taxon>rosids</taxon>
        <taxon>fabids</taxon>
        <taxon>Malpighiales</taxon>
        <taxon>Salicaceae</taxon>
        <taxon>Saliceae</taxon>
        <taxon>Populus</taxon>
    </lineage>
</organism>
<dbReference type="STRING" id="3694.A0A2K1Y012"/>